<protein>
    <submittedName>
        <fullName evidence="2">Uncharacterized protein</fullName>
    </submittedName>
</protein>
<evidence type="ECO:0000256" key="1">
    <source>
        <dbReference type="SAM" id="MobiDB-lite"/>
    </source>
</evidence>
<evidence type="ECO:0000313" key="2">
    <source>
        <dbReference type="EMBL" id="TRY69545.1"/>
    </source>
</evidence>
<accession>A0A553NVT0</accession>
<gene>
    <name evidence="2" type="ORF">TCAL_15154</name>
</gene>
<feature type="region of interest" description="Disordered" evidence="1">
    <location>
        <begin position="1"/>
        <end position="73"/>
    </location>
</feature>
<proteinExistence type="predicted"/>
<keyword evidence="3" id="KW-1185">Reference proteome</keyword>
<reference evidence="2 3" key="1">
    <citation type="journal article" date="2018" name="Nat. Ecol. Evol.">
        <title>Genomic signatures of mitonuclear coevolution across populations of Tigriopus californicus.</title>
        <authorList>
            <person name="Barreto F.S."/>
            <person name="Watson E.T."/>
            <person name="Lima T.G."/>
            <person name="Willett C.S."/>
            <person name="Edmands S."/>
            <person name="Li W."/>
            <person name="Burton R.S."/>
        </authorList>
    </citation>
    <scope>NUCLEOTIDE SEQUENCE [LARGE SCALE GENOMIC DNA]</scope>
    <source>
        <strain evidence="2 3">San Diego</strain>
    </source>
</reference>
<name>A0A553NVT0_TIGCA</name>
<feature type="compositionally biased region" description="Acidic residues" evidence="1">
    <location>
        <begin position="19"/>
        <end position="30"/>
    </location>
</feature>
<sequence>MCHDSYQSRRTRSKKEEANENEGDEDEDEAITPKGPDDSGWVSGQDVTRRRAKRNFIPPIHKPGMEHAEEFRF</sequence>
<comment type="caution">
    <text evidence="2">The sequence shown here is derived from an EMBL/GenBank/DDBJ whole genome shotgun (WGS) entry which is preliminary data.</text>
</comment>
<evidence type="ECO:0000313" key="3">
    <source>
        <dbReference type="Proteomes" id="UP000318571"/>
    </source>
</evidence>
<feature type="compositionally biased region" description="Basic and acidic residues" evidence="1">
    <location>
        <begin position="63"/>
        <end position="73"/>
    </location>
</feature>
<organism evidence="2 3">
    <name type="scientific">Tigriopus californicus</name>
    <name type="common">Marine copepod</name>
    <dbReference type="NCBI Taxonomy" id="6832"/>
    <lineage>
        <taxon>Eukaryota</taxon>
        <taxon>Metazoa</taxon>
        <taxon>Ecdysozoa</taxon>
        <taxon>Arthropoda</taxon>
        <taxon>Crustacea</taxon>
        <taxon>Multicrustacea</taxon>
        <taxon>Hexanauplia</taxon>
        <taxon>Copepoda</taxon>
        <taxon>Harpacticoida</taxon>
        <taxon>Harpacticidae</taxon>
        <taxon>Tigriopus</taxon>
    </lineage>
</organism>
<dbReference type="EMBL" id="VCGU01000010">
    <property type="protein sequence ID" value="TRY69545.1"/>
    <property type="molecule type" value="Genomic_DNA"/>
</dbReference>
<dbReference type="Proteomes" id="UP000318571">
    <property type="component" value="Chromosome 1"/>
</dbReference>
<dbReference type="AlphaFoldDB" id="A0A553NVT0"/>